<keyword evidence="11" id="KW-1185">Reference proteome</keyword>
<comment type="subcellular location">
    <subcellularLocation>
        <location evidence="1">Cell membrane</location>
        <topology evidence="1">Multi-pass membrane protein</topology>
    </subcellularLocation>
</comment>
<keyword evidence="4 8" id="KW-0812">Transmembrane</keyword>
<feature type="region of interest" description="Disordered" evidence="7">
    <location>
        <begin position="411"/>
        <end position="430"/>
    </location>
</feature>
<feature type="transmembrane region" description="Helical" evidence="8">
    <location>
        <begin position="174"/>
        <end position="197"/>
    </location>
</feature>
<evidence type="ECO:0000256" key="6">
    <source>
        <dbReference type="ARBA" id="ARBA00023136"/>
    </source>
</evidence>
<reference evidence="11" key="1">
    <citation type="journal article" date="2019" name="Int. J. Syst. Evol. Microbiol.">
        <title>The Global Catalogue of Microorganisms (GCM) 10K type strain sequencing project: providing services to taxonomists for standard genome sequencing and annotation.</title>
        <authorList>
            <consortium name="The Broad Institute Genomics Platform"/>
            <consortium name="The Broad Institute Genome Sequencing Center for Infectious Disease"/>
            <person name="Wu L."/>
            <person name="Ma J."/>
        </authorList>
    </citation>
    <scope>NUCLEOTIDE SEQUENCE [LARGE SCALE GENOMIC DNA]</scope>
    <source>
        <strain evidence="11">IBRC-M 10490</strain>
    </source>
</reference>
<evidence type="ECO:0000259" key="9">
    <source>
        <dbReference type="PROSITE" id="PS50850"/>
    </source>
</evidence>
<dbReference type="PANTHER" id="PTHR43266:SF2">
    <property type="entry name" value="MAJOR FACILITATOR SUPERFAMILY (MFS) PROFILE DOMAIN-CONTAINING PROTEIN"/>
    <property type="match status" value="1"/>
</dbReference>
<protein>
    <submittedName>
        <fullName evidence="10">MFS transporter</fullName>
    </submittedName>
</protein>
<evidence type="ECO:0000256" key="7">
    <source>
        <dbReference type="SAM" id="MobiDB-lite"/>
    </source>
</evidence>
<evidence type="ECO:0000256" key="5">
    <source>
        <dbReference type="ARBA" id="ARBA00022989"/>
    </source>
</evidence>
<evidence type="ECO:0000313" key="11">
    <source>
        <dbReference type="Proteomes" id="UP001595844"/>
    </source>
</evidence>
<organism evidence="10 11">
    <name type="scientific">Nocardia halotolerans</name>
    <dbReference type="NCBI Taxonomy" id="1755878"/>
    <lineage>
        <taxon>Bacteria</taxon>
        <taxon>Bacillati</taxon>
        <taxon>Actinomycetota</taxon>
        <taxon>Actinomycetes</taxon>
        <taxon>Mycobacteriales</taxon>
        <taxon>Nocardiaceae</taxon>
        <taxon>Nocardia</taxon>
    </lineage>
</organism>
<feature type="transmembrane region" description="Helical" evidence="8">
    <location>
        <begin position="28"/>
        <end position="50"/>
    </location>
</feature>
<proteinExistence type="predicted"/>
<feature type="transmembrane region" description="Helical" evidence="8">
    <location>
        <begin position="353"/>
        <end position="372"/>
    </location>
</feature>
<keyword evidence="5 8" id="KW-1133">Transmembrane helix</keyword>
<feature type="transmembrane region" description="Helical" evidence="8">
    <location>
        <begin position="264"/>
        <end position="283"/>
    </location>
</feature>
<dbReference type="CDD" id="cd06173">
    <property type="entry name" value="MFS_MefA_like"/>
    <property type="match status" value="1"/>
</dbReference>
<comment type="caution">
    <text evidence="10">The sequence shown here is derived from an EMBL/GenBank/DDBJ whole genome shotgun (WGS) entry which is preliminary data.</text>
</comment>
<dbReference type="InterPro" id="IPR011701">
    <property type="entry name" value="MFS"/>
</dbReference>
<accession>A0ABV8VN35</accession>
<evidence type="ECO:0000256" key="3">
    <source>
        <dbReference type="ARBA" id="ARBA00022475"/>
    </source>
</evidence>
<evidence type="ECO:0000256" key="8">
    <source>
        <dbReference type="SAM" id="Phobius"/>
    </source>
</evidence>
<dbReference type="InterPro" id="IPR020846">
    <property type="entry name" value="MFS_dom"/>
</dbReference>
<dbReference type="EMBL" id="JBHSDL010000025">
    <property type="protein sequence ID" value="MFC4376277.1"/>
    <property type="molecule type" value="Genomic_DNA"/>
</dbReference>
<dbReference type="Pfam" id="PF07690">
    <property type="entry name" value="MFS_1"/>
    <property type="match status" value="2"/>
</dbReference>
<feature type="transmembrane region" description="Helical" evidence="8">
    <location>
        <begin position="100"/>
        <end position="124"/>
    </location>
</feature>
<evidence type="ECO:0000256" key="2">
    <source>
        <dbReference type="ARBA" id="ARBA00022448"/>
    </source>
</evidence>
<keyword evidence="3" id="KW-1003">Cell membrane</keyword>
<gene>
    <name evidence="10" type="ORF">ACFO5K_19450</name>
</gene>
<dbReference type="Gene3D" id="1.20.1250.20">
    <property type="entry name" value="MFS general substrate transporter like domains"/>
    <property type="match status" value="2"/>
</dbReference>
<feature type="domain" description="Major facilitator superfamily (MFS) profile" evidence="9">
    <location>
        <begin position="228"/>
        <end position="430"/>
    </location>
</feature>
<sequence>MPTSSANDERTAGALGLLRSNRQLSALFTARIVSYAGDSLSLVALMLHVANTTGQALAVALLLLVGDFVPSLLSPIAGAVSDRFDRRRVMISCELIQGALVLLIALSLPPLPLLLVLVAARAIAANIFMPASRSAVPALVADKELPVANSAIGFGANAAEAFGPLLAAAMLPFVGIRGVLFIDAASFLLSAAVLLAIRPMPPERAEGDQESLLTQAKAGLGYIGRVPALRIICLGFCAVVACNGVDDVALVLLAKDTLHSDDSAVGLLLGAVGVGLLIGYALVGRVGTRLSLTVLLVGGFFVSSAGNLLTGLAWSVAAAFSVQAVRGIGIAAMDIASSTLLQRIVAPGMLGRVFGNLYGAIGIAAAASYVGGGLLLDITDAPTTLIAAGGSGIAVTVAVALTLPRALHRSRTGTPQCHQSDLDVQGRSAG</sequence>
<feature type="transmembrane region" description="Helical" evidence="8">
    <location>
        <begin position="231"/>
        <end position="252"/>
    </location>
</feature>
<name>A0ABV8VN35_9NOCA</name>
<dbReference type="InterPro" id="IPR036259">
    <property type="entry name" value="MFS_trans_sf"/>
</dbReference>
<keyword evidence="2" id="KW-0813">Transport</keyword>
<dbReference type="PROSITE" id="PS50850">
    <property type="entry name" value="MFS"/>
    <property type="match status" value="1"/>
</dbReference>
<keyword evidence="6 8" id="KW-0472">Membrane</keyword>
<feature type="transmembrane region" description="Helical" evidence="8">
    <location>
        <begin position="290"/>
        <end position="314"/>
    </location>
</feature>
<feature type="transmembrane region" description="Helical" evidence="8">
    <location>
        <begin position="56"/>
        <end position="80"/>
    </location>
</feature>
<feature type="transmembrane region" description="Helical" evidence="8">
    <location>
        <begin position="384"/>
        <end position="403"/>
    </location>
</feature>
<evidence type="ECO:0000256" key="4">
    <source>
        <dbReference type="ARBA" id="ARBA00022692"/>
    </source>
</evidence>
<evidence type="ECO:0000313" key="10">
    <source>
        <dbReference type="EMBL" id="MFC4376277.1"/>
    </source>
</evidence>
<dbReference type="Proteomes" id="UP001595844">
    <property type="component" value="Unassembled WGS sequence"/>
</dbReference>
<dbReference type="PANTHER" id="PTHR43266">
    <property type="entry name" value="MACROLIDE-EFFLUX PROTEIN"/>
    <property type="match status" value="1"/>
</dbReference>
<dbReference type="SUPFAM" id="SSF103473">
    <property type="entry name" value="MFS general substrate transporter"/>
    <property type="match status" value="1"/>
</dbReference>
<dbReference type="RefSeq" id="WP_378564721.1">
    <property type="nucleotide sequence ID" value="NZ_JBHSDL010000025.1"/>
</dbReference>
<evidence type="ECO:0000256" key="1">
    <source>
        <dbReference type="ARBA" id="ARBA00004651"/>
    </source>
</evidence>
<feature type="transmembrane region" description="Helical" evidence="8">
    <location>
        <begin position="320"/>
        <end position="341"/>
    </location>
</feature>